<reference evidence="6 7" key="1">
    <citation type="submission" date="2018-06" db="EMBL/GenBank/DDBJ databases">
        <authorList>
            <consortium name="Pathogen Informatics"/>
            <person name="Doyle S."/>
        </authorList>
    </citation>
    <scope>NUCLEOTIDE SEQUENCE [LARGE SCALE GENOMIC DNA]</scope>
    <source>
        <strain evidence="6 7">NCTC4670</strain>
    </source>
</reference>
<sequence>MTDASKLFTKQQWRELELIAYLTEHSERIGHKDSDLCKVLGSSLSTLQACVANLQFIDSVGSITYEEGYLTIEYNDHCGLQEVYQKAMRESQSLQLLSTLFFNEFGSLEELAEELFISLSTLKRLITRTNSYLKKEFGIKISTRPVMVIGDEHQIRLFYLKYFSEAYTISEWPFEDIVNQSNLERLITLMGKQTDVTIDFALFQHLKVLSSVNLIRFYQGFAINRKDQGLEHLFIEALKDSLEMKDLSSLFDLRFDIPLEETALSEIFSNYLNDGLELGPLMQLKGEKKEKEAPVRNIVSWISLLDDMERTLTLSISNKYDLARHLQNTIILEEEVISANFLIYNYKKEYLKYFYKHYRVIYETFVAYSSDLLVTEDQEISERTMEHLLYCLFITWENIFLEISQSRHKLKLLVIEKSYSNVANFLKRYFGEFFDITSFNELGELKIDQTYLAQEYHVIVTDIILDQQEDSEVLFFSQMIPSVIAHKLNAFLRVRINEEKQFSHLKV</sequence>
<dbReference type="Pfam" id="PF08280">
    <property type="entry name" value="HTH_Mga"/>
    <property type="match status" value="1"/>
</dbReference>
<dbReference type="InterPro" id="IPR050661">
    <property type="entry name" value="BglG_antiterminators"/>
</dbReference>
<feature type="domain" description="M protein trans-acting positive regulator (MGA) PRD" evidence="4">
    <location>
        <begin position="182"/>
        <end position="398"/>
    </location>
</feature>
<dbReference type="PANTHER" id="PTHR30185">
    <property type="entry name" value="CRYPTIC BETA-GLUCOSIDE BGL OPERON ANTITERMINATOR"/>
    <property type="match status" value="1"/>
</dbReference>
<name>A0A380JYG9_STRDY</name>
<feature type="domain" description="M protein trans-acting positive regulator (MGA) HTH" evidence="5">
    <location>
        <begin position="9"/>
        <end position="67"/>
    </location>
</feature>
<evidence type="ECO:0000256" key="1">
    <source>
        <dbReference type="ARBA" id="ARBA00023015"/>
    </source>
</evidence>
<protein>
    <submittedName>
        <fullName evidence="6">Trans-acting regulator SP_1800</fullName>
    </submittedName>
</protein>
<keyword evidence="1" id="KW-0805">Transcription regulation</keyword>
<evidence type="ECO:0000313" key="7">
    <source>
        <dbReference type="Proteomes" id="UP000254797"/>
    </source>
</evidence>
<proteinExistence type="predicted"/>
<keyword evidence="2" id="KW-0804">Transcription</keyword>
<evidence type="ECO:0000259" key="5">
    <source>
        <dbReference type="Pfam" id="PF08280"/>
    </source>
</evidence>
<evidence type="ECO:0000313" key="6">
    <source>
        <dbReference type="EMBL" id="SUN51671.1"/>
    </source>
</evidence>
<evidence type="ECO:0000259" key="3">
    <source>
        <dbReference type="Pfam" id="PF05043"/>
    </source>
</evidence>
<dbReference type="Pfam" id="PF05043">
    <property type="entry name" value="Mga"/>
    <property type="match status" value="1"/>
</dbReference>
<dbReference type="InterPro" id="IPR036388">
    <property type="entry name" value="WH-like_DNA-bd_sf"/>
</dbReference>
<dbReference type="AlphaFoldDB" id="A0A380JYG9"/>
<dbReference type="Proteomes" id="UP000254797">
    <property type="component" value="Unassembled WGS sequence"/>
</dbReference>
<dbReference type="InterPro" id="IPR007737">
    <property type="entry name" value="Mga_HTH"/>
</dbReference>
<dbReference type="PANTHER" id="PTHR30185:SF18">
    <property type="entry name" value="TRANSCRIPTIONAL REGULATOR MTLR"/>
    <property type="match status" value="1"/>
</dbReference>
<dbReference type="Gene3D" id="1.10.10.10">
    <property type="entry name" value="Winged helix-like DNA-binding domain superfamily/Winged helix DNA-binding domain"/>
    <property type="match status" value="1"/>
</dbReference>
<organism evidence="6 7">
    <name type="scientific">Streptococcus dysgalactiae subsp. dysgalactiae</name>
    <dbReference type="NCBI Taxonomy" id="99822"/>
    <lineage>
        <taxon>Bacteria</taxon>
        <taxon>Bacillati</taxon>
        <taxon>Bacillota</taxon>
        <taxon>Bacilli</taxon>
        <taxon>Lactobacillales</taxon>
        <taxon>Streptococcaceae</taxon>
        <taxon>Streptococcus</taxon>
    </lineage>
</organism>
<dbReference type="Pfam" id="PF08270">
    <property type="entry name" value="PRD_Mga"/>
    <property type="match status" value="1"/>
</dbReference>
<gene>
    <name evidence="6" type="primary">mga</name>
    <name evidence="6" type="ORF">NCTC4670_02131</name>
</gene>
<dbReference type="EMBL" id="UHFG01000004">
    <property type="protein sequence ID" value="SUN51671.1"/>
    <property type="molecule type" value="Genomic_DNA"/>
</dbReference>
<accession>A0A380JYG9</accession>
<dbReference type="InterPro" id="IPR013236">
    <property type="entry name" value="Mga_PRD_dom"/>
</dbReference>
<dbReference type="RefSeq" id="WP_115246760.1">
    <property type="nucleotide sequence ID" value="NZ_JAIFRT010000002.1"/>
</dbReference>
<feature type="domain" description="Mga helix-turn-helix" evidence="3">
    <location>
        <begin position="79"/>
        <end position="163"/>
    </location>
</feature>
<evidence type="ECO:0000259" key="4">
    <source>
        <dbReference type="Pfam" id="PF08270"/>
    </source>
</evidence>
<evidence type="ECO:0000256" key="2">
    <source>
        <dbReference type="ARBA" id="ARBA00023163"/>
    </source>
</evidence>
<dbReference type="InterPro" id="IPR013199">
    <property type="entry name" value="HTH_Mga_DNA-bd_dom"/>
</dbReference>